<dbReference type="RefSeq" id="WP_320203646.1">
    <property type="nucleotide sequence ID" value="NZ_CP192785.1"/>
</dbReference>
<sequence>MNDDAIKEVEAMFKTFEWTIGMITQSGPEERQHIANAYQEAQKLIASIPKDAGDARPRIVACFERSDSYRAVNDSACVGWALSAIQERVNEQDFPDWRKFRKLVRMAVEMLSVSKPTYH</sequence>
<name>A0AAW9FJD1_9HYPH</name>
<reference evidence="1" key="1">
    <citation type="journal article" date="2023" name="Phytobiomes J">
        <title>Deciphering the key players within the bacterial microbiota associated with aerial crown gall tumors on rhododendron: Insights into the gallobiome.</title>
        <authorList>
            <person name="Kuzmanovic N."/>
            <person name="Nesme J."/>
            <person name="Wolf J."/>
            <person name="Neumann-Schaal M."/>
            <person name="Petersen J."/>
            <person name="Fernandez-Gnecco G."/>
            <person name="Sproeer C."/>
            <person name="Bunk B."/>
            <person name="Overmann J."/>
            <person name="Sorensen S.J."/>
            <person name="Idczak E."/>
            <person name="Smalla K."/>
        </authorList>
    </citation>
    <scope>NUCLEOTIDE SEQUENCE</scope>
    <source>
        <strain evidence="1">Rho-11.1</strain>
    </source>
</reference>
<protein>
    <submittedName>
        <fullName evidence="1">Uncharacterized protein</fullName>
    </submittedName>
</protein>
<comment type="caution">
    <text evidence="1">The sequence shown here is derived from an EMBL/GenBank/DDBJ whole genome shotgun (WGS) entry which is preliminary data.</text>
</comment>
<dbReference type="AlphaFoldDB" id="A0AAW9FJD1"/>
<dbReference type="EMBL" id="JAVRAF010000021">
    <property type="protein sequence ID" value="MDX8305524.1"/>
    <property type="molecule type" value="Genomic_DNA"/>
</dbReference>
<proteinExistence type="predicted"/>
<evidence type="ECO:0000313" key="1">
    <source>
        <dbReference type="EMBL" id="MDX8305524.1"/>
    </source>
</evidence>
<accession>A0AAW9FJD1</accession>
<organism evidence="1">
    <name type="scientific">Agrobacterium rosae</name>
    <dbReference type="NCBI Taxonomy" id="1972867"/>
    <lineage>
        <taxon>Bacteria</taxon>
        <taxon>Pseudomonadati</taxon>
        <taxon>Pseudomonadota</taxon>
        <taxon>Alphaproteobacteria</taxon>
        <taxon>Hyphomicrobiales</taxon>
        <taxon>Rhizobiaceae</taxon>
        <taxon>Rhizobium/Agrobacterium group</taxon>
        <taxon>Agrobacterium</taxon>
    </lineage>
</organism>
<gene>
    <name evidence="1" type="ORF">RMR22_25120</name>
</gene>